<reference evidence="1" key="1">
    <citation type="submission" date="2009-10" db="EMBL/GenBank/DDBJ databases">
        <title>Diversity of trophic interactions inside an arsenic-rich microbial ecosystem.</title>
        <authorList>
            <person name="Bertin P.N."/>
            <person name="Heinrich-Salmeron A."/>
            <person name="Pelletier E."/>
            <person name="Goulhen-Chollet F."/>
            <person name="Arsene-Ploetze F."/>
            <person name="Gallien S."/>
            <person name="Calteau A."/>
            <person name="Vallenet D."/>
            <person name="Casiot C."/>
            <person name="Chane-Woon-Ming B."/>
            <person name="Giloteaux L."/>
            <person name="Barakat M."/>
            <person name="Bonnefoy V."/>
            <person name="Bruneel O."/>
            <person name="Chandler M."/>
            <person name="Cleiss J."/>
            <person name="Duran R."/>
            <person name="Elbaz-Poulichet F."/>
            <person name="Fonknechten N."/>
            <person name="Lauga B."/>
            <person name="Mornico D."/>
            <person name="Ortet P."/>
            <person name="Schaeffer C."/>
            <person name="Siguier P."/>
            <person name="Alexander Thil Smith A."/>
            <person name="Van Dorsselaer A."/>
            <person name="Weissenbach J."/>
            <person name="Medigue C."/>
            <person name="Le Paslier D."/>
        </authorList>
    </citation>
    <scope>NUCLEOTIDE SEQUENCE</scope>
</reference>
<name>E6QDF6_9ZZZZ</name>
<sequence length="38" mass="3948">MATVLEMMDAGVAVVFVHSVSFLAGLRPARARLSLSSG</sequence>
<dbReference type="EMBL" id="CABP01000105">
    <property type="protein sequence ID" value="CBI05232.1"/>
    <property type="molecule type" value="Genomic_DNA"/>
</dbReference>
<comment type="caution">
    <text evidence="1">The sequence shown here is derived from an EMBL/GenBank/DDBJ whole genome shotgun (WGS) entry which is preliminary data.</text>
</comment>
<gene>
    <name evidence="1" type="ORF">CARN5_1261</name>
</gene>
<accession>E6QDF6</accession>
<evidence type="ECO:0000313" key="1">
    <source>
        <dbReference type="EMBL" id="CBI05232.1"/>
    </source>
</evidence>
<dbReference type="AlphaFoldDB" id="E6QDF6"/>
<proteinExistence type="predicted"/>
<protein>
    <submittedName>
        <fullName evidence="1">Uncharacterized protein</fullName>
    </submittedName>
</protein>
<organism evidence="1">
    <name type="scientific">mine drainage metagenome</name>
    <dbReference type="NCBI Taxonomy" id="410659"/>
    <lineage>
        <taxon>unclassified sequences</taxon>
        <taxon>metagenomes</taxon>
        <taxon>ecological metagenomes</taxon>
    </lineage>
</organism>